<dbReference type="GO" id="GO:0005741">
    <property type="term" value="C:mitochondrial outer membrane"/>
    <property type="evidence" value="ECO:0007669"/>
    <property type="project" value="TreeGrafter"/>
</dbReference>
<evidence type="ECO:0000259" key="10">
    <source>
        <dbReference type="Pfam" id="PF01494"/>
    </source>
</evidence>
<keyword evidence="9" id="KW-0496">Mitochondrion</keyword>
<organism evidence="11">
    <name type="scientific">Palpitomonas bilix</name>
    <dbReference type="NCBI Taxonomy" id="652834"/>
    <lineage>
        <taxon>Eukaryota</taxon>
        <taxon>Eukaryota incertae sedis</taxon>
    </lineage>
</organism>
<evidence type="ECO:0000256" key="4">
    <source>
        <dbReference type="ARBA" id="ARBA00022827"/>
    </source>
</evidence>
<reference evidence="11" key="1">
    <citation type="submission" date="2021-01" db="EMBL/GenBank/DDBJ databases">
        <authorList>
            <person name="Corre E."/>
            <person name="Pelletier E."/>
            <person name="Niang G."/>
            <person name="Scheremetjew M."/>
            <person name="Finn R."/>
            <person name="Kale V."/>
            <person name="Holt S."/>
            <person name="Cochrane G."/>
            <person name="Meng A."/>
            <person name="Brown T."/>
            <person name="Cohen L."/>
        </authorList>
    </citation>
    <scope>NUCLEOTIDE SEQUENCE</scope>
    <source>
        <strain evidence="11">NIES-2562</strain>
    </source>
</reference>
<evidence type="ECO:0000256" key="1">
    <source>
        <dbReference type="ARBA" id="ARBA00001974"/>
    </source>
</evidence>
<keyword evidence="4 9" id="KW-0274">FAD</keyword>
<dbReference type="EMBL" id="HBIB01000333">
    <property type="protein sequence ID" value="CAE0238047.1"/>
    <property type="molecule type" value="Transcribed_RNA"/>
</dbReference>
<evidence type="ECO:0000256" key="6">
    <source>
        <dbReference type="ARBA" id="ARBA00023002"/>
    </source>
</evidence>
<comment type="catalytic activity">
    <reaction evidence="8 9">
        <text>L-kynurenine + NADPH + O2 + H(+) = 3-hydroxy-L-kynurenine + NADP(+) + H2O</text>
        <dbReference type="Rhea" id="RHEA:20545"/>
        <dbReference type="ChEBI" id="CHEBI:15377"/>
        <dbReference type="ChEBI" id="CHEBI:15378"/>
        <dbReference type="ChEBI" id="CHEBI:15379"/>
        <dbReference type="ChEBI" id="CHEBI:57783"/>
        <dbReference type="ChEBI" id="CHEBI:57959"/>
        <dbReference type="ChEBI" id="CHEBI:58125"/>
        <dbReference type="ChEBI" id="CHEBI:58349"/>
        <dbReference type="EC" id="1.14.13.9"/>
    </reaction>
</comment>
<dbReference type="UniPathway" id="UPA00253">
    <property type="reaction ID" value="UER00328"/>
</dbReference>
<dbReference type="Pfam" id="PF01494">
    <property type="entry name" value="FAD_binding_3"/>
    <property type="match status" value="2"/>
</dbReference>
<dbReference type="GO" id="GO:0070189">
    <property type="term" value="P:kynurenine metabolic process"/>
    <property type="evidence" value="ECO:0007669"/>
    <property type="project" value="TreeGrafter"/>
</dbReference>
<sequence length="501" mass="55459">MVATRTIDDTVLVVGGGLVGGMFALMLRQEGFNVEMHERRPDFRKEDIAIEGGAHGQLTNTTKRSINLALSYRGICALEQVGLKHEVMKLVIPMKGRAVHLQGKEGFTLQPYGTADQAINSVGRTELNELLLTQAEKAGVKIVFESKLESISRDGVATFTNANGVVEAIKPQAVFGSDGAFSAVRDQMSRLCHLDFNRKYVPHGYKELTIPADPKTGDFQMFPNALHIWPRHDFMMIALPNPDKTFTCTLFAPFEGPDGLETIKRGGEASVRKYFERNFADSIPFFQGNHISEFMSNPSSPLLTCRLAPWSVVTEEGAKVALLGDAAHAIVPFYGQGMNAGFEDCLVLLECLREANNNIALAIKNYDRIRRPAGNGIADLSLNNYHEMSSKTASPMFQLKRKVDKFLHSLFPQSWIPLYTMVSFTRIPYNEVVERAQRQDKILNTAGSIFRYSAVAAAAAALYLSHSEHGTTVRNAFDRTFMSFFPSVELKGLFSSSAAKQ</sequence>
<comment type="similarity">
    <text evidence="9">Belongs to the aromatic-ring hydroxylase family. KMO subfamily.</text>
</comment>
<comment type="pathway">
    <text evidence="9">Cofactor biosynthesis; NAD(+) biosynthesis; quinolinate from L-kynurenine: step 1/3.</text>
</comment>
<evidence type="ECO:0000256" key="7">
    <source>
        <dbReference type="ARBA" id="ARBA00023033"/>
    </source>
</evidence>
<dbReference type="GO" id="GO:0006569">
    <property type="term" value="P:L-tryptophan catabolic process"/>
    <property type="evidence" value="ECO:0007669"/>
    <property type="project" value="UniProtKB-UniRule"/>
</dbReference>
<keyword evidence="2 9" id="KW-0285">Flavoprotein</keyword>
<proteinExistence type="inferred from homology"/>
<dbReference type="PANTHER" id="PTHR46028:SF2">
    <property type="entry name" value="KYNURENINE 3-MONOOXYGENASE"/>
    <property type="match status" value="1"/>
</dbReference>
<feature type="domain" description="FAD-binding" evidence="10">
    <location>
        <begin position="10"/>
        <end position="188"/>
    </location>
</feature>
<dbReference type="HAMAP" id="MF_01971">
    <property type="entry name" value="Kynurenine_monooxygenase"/>
    <property type="match status" value="1"/>
</dbReference>
<keyword evidence="3 9" id="KW-0662">Pyridine nucleotide biosynthesis</keyword>
<comment type="subcellular location">
    <subcellularLocation>
        <location evidence="9">Mitochondrion</location>
    </subcellularLocation>
</comment>
<dbReference type="AlphaFoldDB" id="A0A7S3FYI7"/>
<dbReference type="Gene3D" id="3.50.50.60">
    <property type="entry name" value="FAD/NAD(P)-binding domain"/>
    <property type="match status" value="1"/>
</dbReference>
<name>A0A7S3FYI7_9EUKA</name>
<dbReference type="PRINTS" id="PR00420">
    <property type="entry name" value="RNGMNOXGNASE"/>
</dbReference>
<dbReference type="GO" id="GO:0034354">
    <property type="term" value="P:'de novo' NAD+ biosynthetic process from L-tryptophan"/>
    <property type="evidence" value="ECO:0007669"/>
    <property type="project" value="UniProtKB-UniRule"/>
</dbReference>
<evidence type="ECO:0000313" key="11">
    <source>
        <dbReference type="EMBL" id="CAE0238047.1"/>
    </source>
</evidence>
<evidence type="ECO:0000256" key="5">
    <source>
        <dbReference type="ARBA" id="ARBA00022857"/>
    </source>
</evidence>
<evidence type="ECO:0000256" key="3">
    <source>
        <dbReference type="ARBA" id="ARBA00022642"/>
    </source>
</evidence>
<feature type="domain" description="FAD-binding" evidence="10">
    <location>
        <begin position="319"/>
        <end position="379"/>
    </location>
</feature>
<dbReference type="GO" id="GO:0004502">
    <property type="term" value="F:kynurenine 3-monooxygenase activity"/>
    <property type="evidence" value="ECO:0007669"/>
    <property type="project" value="UniProtKB-UniRule"/>
</dbReference>
<evidence type="ECO:0000256" key="9">
    <source>
        <dbReference type="HAMAP-Rule" id="MF_03018"/>
    </source>
</evidence>
<keyword evidence="5 9" id="KW-0521">NADP</keyword>
<comment type="cofactor">
    <cofactor evidence="1 9">
        <name>FAD</name>
        <dbReference type="ChEBI" id="CHEBI:57692"/>
    </cofactor>
</comment>
<comment type="function">
    <text evidence="9">Catalyzes the hydroxylation of L-kynurenine (L-Kyn) to form 3-hydroxy-L-kynurenine (L-3OHKyn). Required for synthesis of quinolinic acid.</text>
</comment>
<dbReference type="PANTHER" id="PTHR46028">
    <property type="entry name" value="KYNURENINE 3-MONOOXYGENASE"/>
    <property type="match status" value="1"/>
</dbReference>
<dbReference type="InterPro" id="IPR036188">
    <property type="entry name" value="FAD/NAD-bd_sf"/>
</dbReference>
<dbReference type="InterPro" id="IPR002938">
    <property type="entry name" value="FAD-bd"/>
</dbReference>
<dbReference type="GO" id="GO:0071949">
    <property type="term" value="F:FAD binding"/>
    <property type="evidence" value="ECO:0007669"/>
    <property type="project" value="InterPro"/>
</dbReference>
<dbReference type="GO" id="GO:0019805">
    <property type="term" value="P:quinolinate biosynthetic process"/>
    <property type="evidence" value="ECO:0007669"/>
    <property type="project" value="UniProtKB-UniRule"/>
</dbReference>
<dbReference type="InterPro" id="IPR027545">
    <property type="entry name" value="Kynurenine_monooxygenase"/>
</dbReference>
<keyword evidence="6 9" id="KW-0560">Oxidoreductase</keyword>
<protein>
    <recommendedName>
        <fullName evidence="9">Kynurenine 3-monooxygenase</fullName>
        <ecNumber evidence="9">1.14.13.9</ecNumber>
    </recommendedName>
    <alternativeName>
        <fullName evidence="9">Kynurenine 3-hydroxylase</fullName>
    </alternativeName>
</protein>
<dbReference type="EC" id="1.14.13.9" evidence="9"/>
<keyword evidence="7 9" id="KW-0503">Monooxygenase</keyword>
<evidence type="ECO:0000256" key="2">
    <source>
        <dbReference type="ARBA" id="ARBA00022630"/>
    </source>
</evidence>
<dbReference type="GO" id="GO:0043420">
    <property type="term" value="P:anthranilate metabolic process"/>
    <property type="evidence" value="ECO:0007669"/>
    <property type="project" value="UniProtKB-UniRule"/>
</dbReference>
<dbReference type="SUPFAM" id="SSF51905">
    <property type="entry name" value="FAD/NAD(P)-binding domain"/>
    <property type="match status" value="1"/>
</dbReference>
<gene>
    <name evidence="9" type="primary">KMO</name>
    <name evidence="11" type="ORF">PBIL07802_LOCUS188</name>
</gene>
<accession>A0A7S3FYI7</accession>
<evidence type="ECO:0000256" key="8">
    <source>
        <dbReference type="ARBA" id="ARBA00047818"/>
    </source>
</evidence>